<accession>A0A840EEJ8</accession>
<proteinExistence type="predicted"/>
<dbReference type="EMBL" id="JACIFF010000008">
    <property type="protein sequence ID" value="MBB4080368.1"/>
    <property type="molecule type" value="Genomic_DNA"/>
</dbReference>
<comment type="caution">
    <text evidence="3">The sequence shown here is derived from an EMBL/GenBank/DDBJ whole genome shotgun (WGS) entry which is preliminary data.</text>
</comment>
<dbReference type="InterPro" id="IPR025524">
    <property type="entry name" value="DUF4412"/>
</dbReference>
<feature type="chain" id="PRO_5032402288" description="DUF4412 domain-containing protein" evidence="1">
    <location>
        <begin position="25"/>
        <end position="244"/>
    </location>
</feature>
<evidence type="ECO:0000256" key="1">
    <source>
        <dbReference type="SAM" id="SignalP"/>
    </source>
</evidence>
<name>A0A840EEJ8_9BACT</name>
<keyword evidence="1" id="KW-0732">Signal</keyword>
<feature type="domain" description="DUF4412" evidence="2">
    <location>
        <begin position="42"/>
        <end position="232"/>
    </location>
</feature>
<dbReference type="RefSeq" id="WP_183496609.1">
    <property type="nucleotide sequence ID" value="NZ_JACIFF010000008.1"/>
</dbReference>
<dbReference type="Pfam" id="PF14371">
    <property type="entry name" value="DUF4412"/>
    <property type="match status" value="1"/>
</dbReference>
<sequence>MIYRTLLLLLVICLCSPLPGHQSATDNNSFDPIVGDKTFSMVMTVTSTKKNGKVQVATMRLGAMPDHFAMIVMDDEQGAVSQMIYNTEDDKTTMITTDKKGRKQGFRMRMPKIGKTVAEKAEEMSEYITFTRTGERKTIDGYDCEKIIVTDSKHNTTTESWVTQDIDLSYAEVFGGIANLSGVGKQQFQLPGGTEAPIEGFLIQSFTDDGKSITETHITDIRLGDDIDRSLFDTQGVTIQELGF</sequence>
<evidence type="ECO:0000313" key="3">
    <source>
        <dbReference type="EMBL" id="MBB4080368.1"/>
    </source>
</evidence>
<gene>
    <name evidence="3" type="ORF">GGR28_003002</name>
</gene>
<evidence type="ECO:0000313" key="4">
    <source>
        <dbReference type="Proteomes" id="UP000576209"/>
    </source>
</evidence>
<protein>
    <recommendedName>
        <fullName evidence="2">DUF4412 domain-containing protein</fullName>
    </recommendedName>
</protein>
<organism evidence="3 4">
    <name type="scientific">Neolewinella aquimaris</name>
    <dbReference type="NCBI Taxonomy" id="1835722"/>
    <lineage>
        <taxon>Bacteria</taxon>
        <taxon>Pseudomonadati</taxon>
        <taxon>Bacteroidota</taxon>
        <taxon>Saprospiria</taxon>
        <taxon>Saprospirales</taxon>
        <taxon>Lewinellaceae</taxon>
        <taxon>Neolewinella</taxon>
    </lineage>
</organism>
<reference evidence="3 4" key="1">
    <citation type="submission" date="2020-08" db="EMBL/GenBank/DDBJ databases">
        <title>Genomic Encyclopedia of Type Strains, Phase IV (KMG-IV): sequencing the most valuable type-strain genomes for metagenomic binning, comparative biology and taxonomic classification.</title>
        <authorList>
            <person name="Goeker M."/>
        </authorList>
    </citation>
    <scope>NUCLEOTIDE SEQUENCE [LARGE SCALE GENOMIC DNA]</scope>
    <source>
        <strain evidence="3 4">DSM 105137</strain>
    </source>
</reference>
<keyword evidence="4" id="KW-1185">Reference proteome</keyword>
<dbReference type="AlphaFoldDB" id="A0A840EEJ8"/>
<feature type="signal peptide" evidence="1">
    <location>
        <begin position="1"/>
        <end position="24"/>
    </location>
</feature>
<dbReference type="Proteomes" id="UP000576209">
    <property type="component" value="Unassembled WGS sequence"/>
</dbReference>
<evidence type="ECO:0000259" key="2">
    <source>
        <dbReference type="Pfam" id="PF14371"/>
    </source>
</evidence>